<sequence length="43" mass="5295">MLYSESFEDKSQALQREYWFKKVLKQRTKKEAFLREQGVLINK</sequence>
<proteinExistence type="predicted"/>
<dbReference type="AlphaFoldDB" id="A0A2A5RW65"/>
<evidence type="ECO:0000313" key="1">
    <source>
        <dbReference type="EMBL" id="PCS05465.1"/>
    </source>
</evidence>
<reference evidence="1 2" key="1">
    <citation type="submission" date="2014-12" db="EMBL/GenBank/DDBJ databases">
        <title>Draft genome sequences of 10 type strains of Lactococcus.</title>
        <authorList>
            <person name="Sun Z."/>
            <person name="Zhong Z."/>
            <person name="Liu W."/>
            <person name="Zhang W."/>
            <person name="Zhang H."/>
        </authorList>
    </citation>
    <scope>NUCLEOTIDE SEQUENCE [LARGE SCALE GENOMIC DNA]</scope>
    <source>
        <strain evidence="1 2">DSM 20686</strain>
    </source>
</reference>
<dbReference type="Proteomes" id="UP000242246">
    <property type="component" value="Unassembled WGS sequence"/>
</dbReference>
<dbReference type="EMBL" id="JXJX01000014">
    <property type="protein sequence ID" value="PCS05465.1"/>
    <property type="molecule type" value="Genomic_DNA"/>
</dbReference>
<organism evidence="1 2">
    <name type="scientific">Pseudolactococcus plantarum</name>
    <dbReference type="NCBI Taxonomy" id="1365"/>
    <lineage>
        <taxon>Bacteria</taxon>
        <taxon>Bacillati</taxon>
        <taxon>Bacillota</taxon>
        <taxon>Bacilli</taxon>
        <taxon>Lactobacillales</taxon>
        <taxon>Streptococcaceae</taxon>
        <taxon>Pseudolactococcus</taxon>
    </lineage>
</organism>
<keyword evidence="2" id="KW-1185">Reference proteome</keyword>
<accession>A0A2A5RW65</accession>
<name>A0A2A5RW65_9LACT</name>
<evidence type="ECO:0000313" key="2">
    <source>
        <dbReference type="Proteomes" id="UP000242246"/>
    </source>
</evidence>
<protein>
    <submittedName>
        <fullName evidence="1">Uncharacterized protein</fullName>
    </submittedName>
</protein>
<comment type="caution">
    <text evidence="1">The sequence shown here is derived from an EMBL/GenBank/DDBJ whole genome shotgun (WGS) entry which is preliminary data.</text>
</comment>
<dbReference type="STRING" id="1348632.GCA_001591745_01699"/>
<gene>
    <name evidence="1" type="ORF">RU87_GL000531</name>
</gene>